<reference evidence="2" key="1">
    <citation type="submission" date="2020-11" db="EMBL/GenBank/DDBJ databases">
        <authorList>
            <consortium name="DOE Joint Genome Institute"/>
            <person name="Ahrendt S."/>
            <person name="Riley R."/>
            <person name="Andreopoulos W."/>
            <person name="Labutti K."/>
            <person name="Pangilinan J."/>
            <person name="Ruiz-Duenas F.J."/>
            <person name="Barrasa J.M."/>
            <person name="Sanchez-Garcia M."/>
            <person name="Camarero S."/>
            <person name="Miyauchi S."/>
            <person name="Serrano A."/>
            <person name="Linde D."/>
            <person name="Babiker R."/>
            <person name="Drula E."/>
            <person name="Ayuso-Fernandez I."/>
            <person name="Pacheco R."/>
            <person name="Padilla G."/>
            <person name="Ferreira P."/>
            <person name="Barriuso J."/>
            <person name="Kellner H."/>
            <person name="Castanera R."/>
            <person name="Alfaro M."/>
            <person name="Ramirez L."/>
            <person name="Pisabarro A.G."/>
            <person name="Kuo A."/>
            <person name="Tritt A."/>
            <person name="Lipzen A."/>
            <person name="He G."/>
            <person name="Yan M."/>
            <person name="Ng V."/>
            <person name="Cullen D."/>
            <person name="Martin F."/>
            <person name="Rosso M.-N."/>
            <person name="Henrissat B."/>
            <person name="Hibbett D."/>
            <person name="Martinez A.T."/>
            <person name="Grigoriev I.V."/>
        </authorList>
    </citation>
    <scope>NUCLEOTIDE SEQUENCE</scope>
    <source>
        <strain evidence="2">AH 40177</strain>
    </source>
</reference>
<feature type="compositionally biased region" description="Basic residues" evidence="1">
    <location>
        <begin position="675"/>
        <end position="687"/>
    </location>
</feature>
<dbReference type="SUPFAM" id="SSF90073">
    <property type="entry name" value="GCM domain"/>
    <property type="match status" value="1"/>
</dbReference>
<feature type="compositionally biased region" description="Basic and acidic residues" evidence="1">
    <location>
        <begin position="1432"/>
        <end position="1442"/>
    </location>
</feature>
<dbReference type="SUPFAM" id="SSF57903">
    <property type="entry name" value="FYVE/PHD zinc finger"/>
    <property type="match status" value="1"/>
</dbReference>
<dbReference type="InterPro" id="IPR013083">
    <property type="entry name" value="Znf_RING/FYVE/PHD"/>
</dbReference>
<dbReference type="GO" id="GO:0003677">
    <property type="term" value="F:DNA binding"/>
    <property type="evidence" value="ECO:0007669"/>
    <property type="project" value="InterPro"/>
</dbReference>
<feature type="compositionally biased region" description="Basic and acidic residues" evidence="1">
    <location>
        <begin position="1375"/>
        <end position="1393"/>
    </location>
</feature>
<dbReference type="InterPro" id="IPR011011">
    <property type="entry name" value="Znf_FYVE_PHD"/>
</dbReference>
<gene>
    <name evidence="2" type="ORF">BDP27DRAFT_1429496</name>
</gene>
<accession>A0A9P5PDV3</accession>
<proteinExistence type="predicted"/>
<name>A0A9P5PDV3_9AGAR</name>
<evidence type="ECO:0000313" key="3">
    <source>
        <dbReference type="Proteomes" id="UP000772434"/>
    </source>
</evidence>
<dbReference type="EMBL" id="JADNRY010000221">
    <property type="protein sequence ID" value="KAF9060912.1"/>
    <property type="molecule type" value="Genomic_DNA"/>
</dbReference>
<keyword evidence="3" id="KW-1185">Reference proteome</keyword>
<dbReference type="InterPro" id="IPR036115">
    <property type="entry name" value="GCM_dom_sf"/>
</dbReference>
<feature type="compositionally biased region" description="Basic and acidic residues" evidence="1">
    <location>
        <begin position="1402"/>
        <end position="1411"/>
    </location>
</feature>
<feature type="compositionally biased region" description="Polar residues" evidence="1">
    <location>
        <begin position="711"/>
        <end position="725"/>
    </location>
</feature>
<evidence type="ECO:0008006" key="4">
    <source>
        <dbReference type="Google" id="ProtNLM"/>
    </source>
</evidence>
<comment type="caution">
    <text evidence="2">The sequence shown here is derived from an EMBL/GenBank/DDBJ whole genome shotgun (WGS) entry which is preliminary data.</text>
</comment>
<evidence type="ECO:0000313" key="2">
    <source>
        <dbReference type="EMBL" id="KAF9060912.1"/>
    </source>
</evidence>
<feature type="region of interest" description="Disordered" evidence="1">
    <location>
        <begin position="1371"/>
        <end position="1452"/>
    </location>
</feature>
<dbReference type="OrthoDB" id="3046222at2759"/>
<feature type="compositionally biased region" description="Basic residues" evidence="1">
    <location>
        <begin position="1443"/>
        <end position="1452"/>
    </location>
</feature>
<feature type="region of interest" description="Disordered" evidence="1">
    <location>
        <begin position="644"/>
        <end position="763"/>
    </location>
</feature>
<dbReference type="Proteomes" id="UP000772434">
    <property type="component" value="Unassembled WGS sequence"/>
</dbReference>
<evidence type="ECO:0000256" key="1">
    <source>
        <dbReference type="SAM" id="MobiDB-lite"/>
    </source>
</evidence>
<feature type="compositionally biased region" description="Basic residues" evidence="1">
    <location>
        <begin position="694"/>
        <end position="710"/>
    </location>
</feature>
<feature type="compositionally biased region" description="Basic residues" evidence="1">
    <location>
        <begin position="651"/>
        <end position="666"/>
    </location>
</feature>
<organism evidence="2 3">
    <name type="scientific">Rhodocollybia butyracea</name>
    <dbReference type="NCBI Taxonomy" id="206335"/>
    <lineage>
        <taxon>Eukaryota</taxon>
        <taxon>Fungi</taxon>
        <taxon>Dikarya</taxon>
        <taxon>Basidiomycota</taxon>
        <taxon>Agaricomycotina</taxon>
        <taxon>Agaricomycetes</taxon>
        <taxon>Agaricomycetidae</taxon>
        <taxon>Agaricales</taxon>
        <taxon>Marasmiineae</taxon>
        <taxon>Omphalotaceae</taxon>
        <taxon>Rhodocollybia</taxon>
    </lineage>
</organism>
<dbReference type="Gene3D" id="3.30.40.10">
    <property type="entry name" value="Zinc/RING finger domain, C3HC4 (zinc finger)"/>
    <property type="match status" value="1"/>
</dbReference>
<sequence>MSWFTQLRKYIANAIYPNNPEAHSAPPMPPPATAFDTLPLFNENGIQIGFQRVPHNATAQLNMPPALGTLAGPPKIATSTSRPPTAPVVTAPQPRNWTEIPSFDLTNPALQTSFIPLDPQPPSETQLDQGVIATSLENLNELLDTKRVAVHWATKGNSSYNGKGSIHSPDIAGGKVRNKKCLGVLCCTNEDCNYIGRPQVTPGGFQKQLDDQCPSCSSALSHETCASRSYIIQWGQVGNDISTSQYRYINGFAHTHSRIPNVARTTSAEDKRFTSTYSNRPKVTPTQLMVGPAAPEGFGPGAAELGQKFASQAYTGYRLRQEKKKNGNGPTSAFGTFEKLQQWKQKHPDATCKDFVSNDIVCITLQTDWMRQQLMPDMSGVSEPLGGLLTDAAHKYWDDPNGRLIVTSIYSPLIQKWVPYHFLILIESIAEVAAERGISISDEHLVGVVDFSDPERIGFQDAYCTYFLAQPNDPRLEEQLRAAAKKLLKGCLYHYLKAVERIAKMSTMVDPNTKSEFRALAASLPKLQTLAEFHDAVLQIRQKWPRASSWLNWWLNIDHAAMLFECMRAMPSHLASKLPETTNPEEAIHATIHRAVGKNHPFFAGLDGLLVVIKWYRQQVQNAQLGIKNHYGKSGQEVRKALKAKFGTTHPSRKYPKAKARERRKGRNEGNPPYRPRKTISRLRRSKNPIISPLRKRNHLAKSSTHHRSSHQLVNSESSTDSTYLPESHTHSDSSTSLDSASVNDLGSDAPPNPSKEQSTLIGAQQKLRHMSPSKLNAKSAESQFHAIQLSTMHELPGPAWTNNSCWLDSSMEALFCPMAFYGSLAEFKSIITTAKEDPSSPSPLYCLYLAFQFRMAEGINKFQRPSLGPVSPFRQPAEEITNIRDAFRKVLHETHTVEGKVGAYQMPLGWLDNLLPNNSPACDFFKPHKNQPIPALDSPNWISCSTSSKRSREYNFTSSGVPTKLFVDAPFPTLDGPSGDDFQLGDPTYLSDDSESITHLLLSTLENEFTSPAPVISTGSNLSISSSPLPSSPHHILCRCGVESNGYRESIEQMTVQCAICKNYTHTGCITMRFNGQIPKHFECDDCRFPEVQHVLRDGFAHFRNTLPGLRKQKLASIANRLFPGKGILTGTVEMWRGIQSPAAARGIIDNVSLPDIVDGLWQDQDGRRTIRLGSYIRPLEEQIHKQEAEDDLLVNPTTVRCSGEIAARSFSLKQVPALALQNSKDLIGGNATYYTGGLLATQVAEINNWIHTKIPMADKLDINMMLRPTIGHARTLVVAHLFRSEFMGDIEDGTLEQKVLEKAWKRLKDWTGRTTTGKPRPKIVDVNFEAISLLDKIMFDESERAGAAGNHQWGLDIGPHELAWTPQINHHSVTTDKRRDGKDEETLHGKNYDFVAEQYEMERAKERRNNQQARSKAPKRKKPEVTPAEDTSKERKERPTRNPKRTRLHQ</sequence>
<dbReference type="GO" id="GO:0006355">
    <property type="term" value="P:regulation of DNA-templated transcription"/>
    <property type="evidence" value="ECO:0007669"/>
    <property type="project" value="InterPro"/>
</dbReference>
<feature type="compositionally biased region" description="Low complexity" evidence="1">
    <location>
        <begin position="733"/>
        <end position="742"/>
    </location>
</feature>
<protein>
    <recommendedName>
        <fullName evidence="4">Zinc finger PHD-type domain-containing protein</fullName>
    </recommendedName>
</protein>